<dbReference type="Proteomes" id="UP000646776">
    <property type="component" value="Unassembled WGS sequence"/>
</dbReference>
<keyword evidence="2" id="KW-1185">Reference proteome</keyword>
<gene>
    <name evidence="1" type="ORF">GCM10010226_82450</name>
</gene>
<reference evidence="1" key="2">
    <citation type="submission" date="2020-09" db="EMBL/GenBank/DDBJ databases">
        <authorList>
            <person name="Sun Q."/>
            <person name="Ohkuma M."/>
        </authorList>
    </citation>
    <scope>NUCLEOTIDE SEQUENCE</scope>
    <source>
        <strain evidence="1">JCM 4125</strain>
    </source>
</reference>
<accession>A0A918M109</accession>
<evidence type="ECO:0000313" key="1">
    <source>
        <dbReference type="EMBL" id="GGT91999.1"/>
    </source>
</evidence>
<reference evidence="1" key="1">
    <citation type="journal article" date="2014" name="Int. J. Syst. Evol. Microbiol.">
        <title>Complete genome sequence of Corynebacterium casei LMG S-19264T (=DSM 44701T), isolated from a smear-ripened cheese.</title>
        <authorList>
            <consortium name="US DOE Joint Genome Institute (JGI-PGF)"/>
            <person name="Walter F."/>
            <person name="Albersmeier A."/>
            <person name="Kalinowski J."/>
            <person name="Ruckert C."/>
        </authorList>
    </citation>
    <scope>NUCLEOTIDE SEQUENCE</scope>
    <source>
        <strain evidence="1">JCM 4125</strain>
    </source>
</reference>
<evidence type="ECO:0000313" key="2">
    <source>
        <dbReference type="Proteomes" id="UP000646776"/>
    </source>
</evidence>
<dbReference type="AlphaFoldDB" id="A0A918M109"/>
<sequence>MIDVAPKAQAYWRRWRNPTTPTTAMSPPRTPRQAMAVMATLPNSSTRPRDQARTRLKTLVVHDPETCDVIPADRCLSDHGRGKPNIPESHLATTAVRTAQALALADRNNDEVSSDFTILGEHTVRAPATWRLPRR</sequence>
<dbReference type="EMBL" id="BMSA01000040">
    <property type="protein sequence ID" value="GGT91999.1"/>
    <property type="molecule type" value="Genomic_DNA"/>
</dbReference>
<dbReference type="RefSeq" id="WP_189717754.1">
    <property type="nucleotide sequence ID" value="NZ_BMSA01000040.1"/>
</dbReference>
<organism evidence="1 2">
    <name type="scientific">Streptomyces phaeofaciens</name>
    <dbReference type="NCBI Taxonomy" id="68254"/>
    <lineage>
        <taxon>Bacteria</taxon>
        <taxon>Bacillati</taxon>
        <taxon>Actinomycetota</taxon>
        <taxon>Actinomycetes</taxon>
        <taxon>Kitasatosporales</taxon>
        <taxon>Streptomycetaceae</taxon>
        <taxon>Streptomyces</taxon>
    </lineage>
</organism>
<protein>
    <submittedName>
        <fullName evidence="1">Uncharacterized protein</fullName>
    </submittedName>
</protein>
<proteinExistence type="predicted"/>
<comment type="caution">
    <text evidence="1">The sequence shown here is derived from an EMBL/GenBank/DDBJ whole genome shotgun (WGS) entry which is preliminary data.</text>
</comment>
<name>A0A918M109_9ACTN</name>